<reference evidence="3 4" key="1">
    <citation type="submission" date="2018-02" db="EMBL/GenBank/DDBJ databases">
        <title>Genome sequence of the basidiomycete white-rot fungus Phlebia centrifuga.</title>
        <authorList>
            <person name="Granchi Z."/>
            <person name="Peng M."/>
            <person name="de Vries R.P."/>
            <person name="Hilden K."/>
            <person name="Makela M.R."/>
            <person name="Grigoriev I."/>
            <person name="Riley R."/>
        </authorList>
    </citation>
    <scope>NUCLEOTIDE SEQUENCE [LARGE SCALE GENOMIC DNA]</scope>
    <source>
        <strain evidence="3 4">FBCC195</strain>
    </source>
</reference>
<evidence type="ECO:0000256" key="1">
    <source>
        <dbReference type="SAM" id="MobiDB-lite"/>
    </source>
</evidence>
<feature type="region of interest" description="Disordered" evidence="1">
    <location>
        <begin position="744"/>
        <end position="830"/>
    </location>
</feature>
<dbReference type="PANTHER" id="PTHR38248:SF2">
    <property type="entry name" value="FUNK1 11"/>
    <property type="match status" value="1"/>
</dbReference>
<evidence type="ECO:0000313" key="4">
    <source>
        <dbReference type="Proteomes" id="UP000186601"/>
    </source>
</evidence>
<dbReference type="PROSITE" id="PS50011">
    <property type="entry name" value="PROTEIN_KINASE_DOM"/>
    <property type="match status" value="1"/>
</dbReference>
<organism evidence="3 4">
    <name type="scientific">Hermanssonia centrifuga</name>
    <dbReference type="NCBI Taxonomy" id="98765"/>
    <lineage>
        <taxon>Eukaryota</taxon>
        <taxon>Fungi</taxon>
        <taxon>Dikarya</taxon>
        <taxon>Basidiomycota</taxon>
        <taxon>Agaricomycotina</taxon>
        <taxon>Agaricomycetes</taxon>
        <taxon>Polyporales</taxon>
        <taxon>Meruliaceae</taxon>
        <taxon>Hermanssonia</taxon>
    </lineage>
</organism>
<evidence type="ECO:0000313" key="3">
    <source>
        <dbReference type="EMBL" id="PSR97088.1"/>
    </source>
</evidence>
<dbReference type="InterPro" id="IPR040976">
    <property type="entry name" value="Pkinase_fungal"/>
</dbReference>
<name>A0A2R6PVE2_9APHY</name>
<dbReference type="AlphaFoldDB" id="A0A2R6PVE2"/>
<accession>A0A2R6PVE2</accession>
<dbReference type="PANTHER" id="PTHR38248">
    <property type="entry name" value="FUNK1 6"/>
    <property type="match status" value="1"/>
</dbReference>
<feature type="compositionally biased region" description="Low complexity" evidence="1">
    <location>
        <begin position="773"/>
        <end position="783"/>
    </location>
</feature>
<dbReference type="SUPFAM" id="SSF56112">
    <property type="entry name" value="Protein kinase-like (PK-like)"/>
    <property type="match status" value="1"/>
</dbReference>
<dbReference type="OrthoDB" id="5584477at2759"/>
<comment type="caution">
    <text evidence="3">The sequence shown here is derived from an EMBL/GenBank/DDBJ whole genome shotgun (WGS) entry which is preliminary data.</text>
</comment>
<dbReference type="InterPro" id="IPR000719">
    <property type="entry name" value="Prot_kinase_dom"/>
</dbReference>
<dbReference type="GO" id="GO:0005524">
    <property type="term" value="F:ATP binding"/>
    <property type="evidence" value="ECO:0007669"/>
    <property type="project" value="InterPro"/>
</dbReference>
<protein>
    <recommendedName>
        <fullName evidence="2">Protein kinase domain-containing protein</fullName>
    </recommendedName>
</protein>
<dbReference type="GO" id="GO:0004672">
    <property type="term" value="F:protein kinase activity"/>
    <property type="evidence" value="ECO:0007669"/>
    <property type="project" value="InterPro"/>
</dbReference>
<dbReference type="Pfam" id="PF17667">
    <property type="entry name" value="Pkinase_fungal"/>
    <property type="match status" value="1"/>
</dbReference>
<dbReference type="Gene3D" id="1.10.510.10">
    <property type="entry name" value="Transferase(Phosphotransferase) domain 1"/>
    <property type="match status" value="1"/>
</dbReference>
<feature type="region of interest" description="Disordered" evidence="1">
    <location>
        <begin position="187"/>
        <end position="263"/>
    </location>
</feature>
<evidence type="ECO:0000259" key="2">
    <source>
        <dbReference type="PROSITE" id="PS50011"/>
    </source>
</evidence>
<dbReference type="EMBL" id="MLYV02000445">
    <property type="protein sequence ID" value="PSR97088.1"/>
    <property type="molecule type" value="Genomic_DNA"/>
</dbReference>
<feature type="compositionally biased region" description="Polar residues" evidence="1">
    <location>
        <begin position="233"/>
        <end position="246"/>
    </location>
</feature>
<proteinExistence type="predicted"/>
<sequence length="830" mass="93658">MPFKISLQSSLTVEHTDPVHPYIRRDVRIAEQIPFDVWIAAVLKLDKSKLKSWIKCIKKHRWHEDSIIEESLTQFATAEKETARYEPLADLSNRILDMAKGHLPGVDAYPIHDIKMTRNDPAAVNCIPEHGPLGSIRKPDLLLVRGEKLETSGSDVGNFNWTDVLKFSEVKAFRTLAEAYDQMKRDRRLPFADPQTLKTGGKMGKQKSRRNPSSSKSDVEQATRVAVARGRSSGPTHLDSSPSSGSKRGHDSGDPEYTGTSKRHCSMSSASLVTVDGRLQAGGYALEVAACTYGTRLFCLGEVIEDDKVSLWYYDAAGIVRTQETISIIHDFEKYAAVVVAFGCCDPYQLGALPPVIRPPLSSPYPENFPPRTLKGYSLEMLMPDTNERVTLTLQDNIFTQYSLVGRRTFLYAIKTNSKTLKKPLIAKFSYQVTARRAEQELVEIARKAGVEHLPEVHLWGDLWDMSEGVRAAFHIKSEDYEDRVLRGLVYSKYLPLKELFSESCDLLPDMIDQMVDCLHDLRYKANILHRDISCNNIMYEKRRGKICFILIDFDSASVLDLEGLPVIRSKDRTGTLPFMAIDLIEDMANSEKEGYKRITHRLLHDFESLFYVAVWYIVTIPPIGSNAKERTYRTYIRQWEHGTLGQVANEKTRLFCYEDGFERIPIPTQCKTLIPWLARFWTVFRMAFLVKTIYGNQADKETLGGVVSRDAIKKELAGKSRLCRSVWNLLADFIKAHPVLTNENGSQGEVPSDEDVAKPPAKASTRQKRKTTLVTKQTTKKGTSSRRNAEAKKALPVKSTSSRAAVKGVSTRVMTTRSMVKKKARGTKT</sequence>
<feature type="compositionally biased region" description="Basic residues" evidence="1">
    <location>
        <begin position="820"/>
        <end position="830"/>
    </location>
</feature>
<feature type="domain" description="Protein kinase" evidence="2">
    <location>
        <begin position="399"/>
        <end position="678"/>
    </location>
</feature>
<keyword evidence="4" id="KW-1185">Reference proteome</keyword>
<dbReference type="Proteomes" id="UP000186601">
    <property type="component" value="Unassembled WGS sequence"/>
</dbReference>
<dbReference type="InterPro" id="IPR011009">
    <property type="entry name" value="Kinase-like_dom_sf"/>
</dbReference>
<gene>
    <name evidence="3" type="ORF">PHLCEN_2v4369</name>
</gene>